<reference evidence="1" key="1">
    <citation type="submission" date="2020-11" db="EMBL/GenBank/DDBJ databases">
        <authorList>
            <person name="Tran Van P."/>
        </authorList>
    </citation>
    <scope>NUCLEOTIDE SEQUENCE</scope>
</reference>
<dbReference type="AlphaFoldDB" id="A0A7R9K673"/>
<gene>
    <name evidence="1" type="ORF">TGEB3V08_LOCUS9825</name>
</gene>
<accession>A0A7R9K673</accession>
<proteinExistence type="predicted"/>
<name>A0A7R9K673_TIMGE</name>
<organism evidence="1">
    <name type="scientific">Timema genevievae</name>
    <name type="common">Walking stick</name>
    <dbReference type="NCBI Taxonomy" id="629358"/>
    <lineage>
        <taxon>Eukaryota</taxon>
        <taxon>Metazoa</taxon>
        <taxon>Ecdysozoa</taxon>
        <taxon>Arthropoda</taxon>
        <taxon>Hexapoda</taxon>
        <taxon>Insecta</taxon>
        <taxon>Pterygota</taxon>
        <taxon>Neoptera</taxon>
        <taxon>Polyneoptera</taxon>
        <taxon>Phasmatodea</taxon>
        <taxon>Timematodea</taxon>
        <taxon>Timematoidea</taxon>
        <taxon>Timematidae</taxon>
        <taxon>Timema</taxon>
    </lineage>
</organism>
<sequence>MVSEVNMNVFALQTSINFEANDLSDQWKRYNLKSNGLFLWLPEIFNNLSKFSFVHPEEPASICLAYAQPNDMFGVAAASNITNYDVSSSTQYSMDTLNTTSACSSSITPETFQNTIIVGTASGAMYFVAGYLIDIIGKKTMLAGKLVGRSHMTHEVILRKSETVLAPTPAHSVGSITMEGR</sequence>
<protein>
    <submittedName>
        <fullName evidence="1">Uncharacterized protein</fullName>
    </submittedName>
</protein>
<evidence type="ECO:0000313" key="1">
    <source>
        <dbReference type="EMBL" id="CAD7606378.1"/>
    </source>
</evidence>
<dbReference type="EMBL" id="OE844867">
    <property type="protein sequence ID" value="CAD7606378.1"/>
    <property type="molecule type" value="Genomic_DNA"/>
</dbReference>